<dbReference type="OrthoDB" id="5419617at2759"/>
<dbReference type="SUPFAM" id="SSF56672">
    <property type="entry name" value="DNA/RNA polymerases"/>
    <property type="match status" value="1"/>
</dbReference>
<gene>
    <name evidence="1" type="ORF">PACLA_8A081946</name>
</gene>
<protein>
    <submittedName>
        <fullName evidence="1">Uncharacterized protein</fullName>
    </submittedName>
</protein>
<accession>A0A6S7FVW3</accession>
<evidence type="ECO:0000313" key="1">
    <source>
        <dbReference type="EMBL" id="CAB3978520.1"/>
    </source>
</evidence>
<dbReference type="EMBL" id="CACRXK020000120">
    <property type="protein sequence ID" value="CAB3978520.1"/>
    <property type="molecule type" value="Genomic_DNA"/>
</dbReference>
<dbReference type="PROSITE" id="PS50878">
    <property type="entry name" value="RT_POL"/>
    <property type="match status" value="1"/>
</dbReference>
<proteinExistence type="predicted"/>
<keyword evidence="2" id="KW-1185">Reference proteome</keyword>
<comment type="caution">
    <text evidence="1">The sequence shown here is derived from an EMBL/GenBank/DDBJ whole genome shotgun (WGS) entry which is preliminary data.</text>
</comment>
<dbReference type="Proteomes" id="UP001152795">
    <property type="component" value="Unassembled WGS sequence"/>
</dbReference>
<dbReference type="PANTHER" id="PTHR33332">
    <property type="entry name" value="REVERSE TRANSCRIPTASE DOMAIN-CONTAINING PROTEIN"/>
    <property type="match status" value="1"/>
</dbReference>
<organism evidence="1 2">
    <name type="scientific">Paramuricea clavata</name>
    <name type="common">Red gorgonian</name>
    <name type="synonym">Violescent sea-whip</name>
    <dbReference type="NCBI Taxonomy" id="317549"/>
    <lineage>
        <taxon>Eukaryota</taxon>
        <taxon>Metazoa</taxon>
        <taxon>Cnidaria</taxon>
        <taxon>Anthozoa</taxon>
        <taxon>Octocorallia</taxon>
        <taxon>Malacalcyonacea</taxon>
        <taxon>Plexauridae</taxon>
        <taxon>Paramuricea</taxon>
    </lineage>
</organism>
<dbReference type="InterPro" id="IPR000477">
    <property type="entry name" value="RT_dom"/>
</dbReference>
<dbReference type="Pfam" id="PF00078">
    <property type="entry name" value="RVT_1"/>
    <property type="match status" value="1"/>
</dbReference>
<reference evidence="1" key="1">
    <citation type="submission" date="2020-04" db="EMBL/GenBank/DDBJ databases">
        <authorList>
            <person name="Alioto T."/>
            <person name="Alioto T."/>
            <person name="Gomez Garrido J."/>
        </authorList>
    </citation>
    <scope>NUCLEOTIDE SEQUENCE</scope>
    <source>
        <strain evidence="1">A484AB</strain>
    </source>
</reference>
<dbReference type="AlphaFoldDB" id="A0A6S7FVW3"/>
<evidence type="ECO:0000313" key="2">
    <source>
        <dbReference type="Proteomes" id="UP001152795"/>
    </source>
</evidence>
<dbReference type="InterPro" id="IPR043502">
    <property type="entry name" value="DNA/RNA_pol_sf"/>
</dbReference>
<name>A0A6S7FVW3_PARCT</name>
<sequence length="208" mass="22925">MVGLCQTNVWEKEGVIYTPINIIKDGVALSGTNLANVVNDHFLSINDDLPPLDLGSLPAYLPAPQPVPIITPIESAWGSVHGGVPQGTKLGPILFLVMINDLELKSPQTSASHWKYVDDLSLSESLSIRDQSTLQSDLDEIQQWAEQNDMRLNVKKCKEMVISYLRQSPNIVSLHINGNPLSIVSSFKVLGVTFNDHLKWNDNVLTLS</sequence>